<reference evidence="3 4" key="1">
    <citation type="submission" date="2024-07" db="EMBL/GenBank/DDBJ databases">
        <authorList>
            <person name="Akdeniz Z."/>
        </authorList>
    </citation>
    <scope>NUCLEOTIDE SEQUENCE [LARGE SCALE GENOMIC DNA]</scope>
</reference>
<dbReference type="EMBL" id="CAXDID020000032">
    <property type="protein sequence ID" value="CAL5994722.1"/>
    <property type="molecule type" value="Genomic_DNA"/>
</dbReference>
<dbReference type="Pfam" id="PF00249">
    <property type="entry name" value="Myb_DNA-binding"/>
    <property type="match status" value="1"/>
</dbReference>
<comment type="caution">
    <text evidence="3">The sequence shown here is derived from an EMBL/GenBank/DDBJ whole genome shotgun (WGS) entry which is preliminary data.</text>
</comment>
<dbReference type="InterPro" id="IPR009057">
    <property type="entry name" value="Homeodomain-like_sf"/>
</dbReference>
<dbReference type="Gene3D" id="1.10.10.60">
    <property type="entry name" value="Homeodomain-like"/>
    <property type="match status" value="1"/>
</dbReference>
<feature type="domain" description="HTH myb-type" evidence="2">
    <location>
        <begin position="29"/>
        <end position="57"/>
    </location>
</feature>
<evidence type="ECO:0000259" key="2">
    <source>
        <dbReference type="PROSITE" id="PS51294"/>
    </source>
</evidence>
<evidence type="ECO:0000259" key="1">
    <source>
        <dbReference type="PROSITE" id="PS50090"/>
    </source>
</evidence>
<dbReference type="SUPFAM" id="SSF46689">
    <property type="entry name" value="Homeodomain-like"/>
    <property type="match status" value="1"/>
</dbReference>
<evidence type="ECO:0000313" key="4">
    <source>
        <dbReference type="Proteomes" id="UP001642409"/>
    </source>
</evidence>
<name>A0ABP1HJG9_9EUKA</name>
<dbReference type="CDD" id="cd00167">
    <property type="entry name" value="SANT"/>
    <property type="match status" value="1"/>
</dbReference>
<dbReference type="SMART" id="SM00717">
    <property type="entry name" value="SANT"/>
    <property type="match status" value="1"/>
</dbReference>
<dbReference type="InterPro" id="IPR017930">
    <property type="entry name" value="Myb_dom"/>
</dbReference>
<organism evidence="3 4">
    <name type="scientific">Hexamita inflata</name>
    <dbReference type="NCBI Taxonomy" id="28002"/>
    <lineage>
        <taxon>Eukaryota</taxon>
        <taxon>Metamonada</taxon>
        <taxon>Diplomonadida</taxon>
        <taxon>Hexamitidae</taxon>
        <taxon>Hexamitinae</taxon>
        <taxon>Hexamita</taxon>
    </lineage>
</organism>
<accession>A0ABP1HJG9</accession>
<protein>
    <submittedName>
        <fullName evidence="3">Myb-like_DNA-binding domain-containing protein</fullName>
    </submittedName>
</protein>
<dbReference type="InterPro" id="IPR001005">
    <property type="entry name" value="SANT/Myb"/>
</dbReference>
<dbReference type="PROSITE" id="PS50090">
    <property type="entry name" value="MYB_LIKE"/>
    <property type="match status" value="1"/>
</dbReference>
<dbReference type="PROSITE" id="PS51294">
    <property type="entry name" value="HTH_MYB"/>
    <property type="match status" value="1"/>
</dbReference>
<dbReference type="Proteomes" id="UP001642409">
    <property type="component" value="Unassembled WGS sequence"/>
</dbReference>
<evidence type="ECO:0000313" key="3">
    <source>
        <dbReference type="EMBL" id="CAL5994722.1"/>
    </source>
</evidence>
<proteinExistence type="predicted"/>
<sequence>MKRYYTQWSDSEIRLLLSTTEQHSDDKINWRLVSQHFPNRTALQCKSFYSNKMRKFVFNVTDGVPRPNYDLVQYCYVYFITRFKHNRESVDQKCKRIMAEACWEDIFPTMVLLVKNELNYKYNKKLLVGTREFLIYYILQEQKMNELFQENEKITIQGIDVHKTQQITFSKYINDMNPRQFLKKIELFLDQIL</sequence>
<keyword evidence="4" id="KW-1185">Reference proteome</keyword>
<feature type="domain" description="Myb-like" evidence="1">
    <location>
        <begin position="8"/>
        <end position="53"/>
    </location>
</feature>
<gene>
    <name evidence="3" type="ORF">HINF_LOCUS13683</name>
</gene>